<dbReference type="GO" id="GO:0071555">
    <property type="term" value="P:cell wall organization"/>
    <property type="evidence" value="ECO:0007669"/>
    <property type="project" value="UniProtKB-UniRule"/>
</dbReference>
<comment type="pathway">
    <text evidence="1 6">Cell wall biogenesis; peptidoglycan biosynthesis.</text>
</comment>
<evidence type="ECO:0000256" key="6">
    <source>
        <dbReference type="PROSITE-ProRule" id="PRU01373"/>
    </source>
</evidence>
<dbReference type="InterPro" id="IPR022029">
    <property type="entry name" value="YoaR-like_PG-bd"/>
</dbReference>
<dbReference type="GO" id="GO:0071972">
    <property type="term" value="F:peptidoglycan L,D-transpeptidase activity"/>
    <property type="evidence" value="ECO:0007669"/>
    <property type="project" value="TreeGrafter"/>
</dbReference>
<evidence type="ECO:0000256" key="3">
    <source>
        <dbReference type="ARBA" id="ARBA00022960"/>
    </source>
</evidence>
<feature type="active site" description="Proton donor/acceptor" evidence="6">
    <location>
        <position position="402"/>
    </location>
</feature>
<keyword evidence="4 6" id="KW-0573">Peptidoglycan synthesis</keyword>
<evidence type="ECO:0000259" key="7">
    <source>
        <dbReference type="PROSITE" id="PS52029"/>
    </source>
</evidence>
<evidence type="ECO:0000313" key="8">
    <source>
        <dbReference type="EMBL" id="KRM71243.1"/>
    </source>
</evidence>
<dbReference type="InterPro" id="IPR050979">
    <property type="entry name" value="LD-transpeptidase"/>
</dbReference>
<dbReference type="AlphaFoldDB" id="A0A0R2B400"/>
<dbReference type="Gene3D" id="3.10.20.800">
    <property type="match status" value="1"/>
</dbReference>
<organism evidence="8 9">
    <name type="scientific">Lacticaseibacillus brantae DSM 23927</name>
    <dbReference type="NCBI Taxonomy" id="1423727"/>
    <lineage>
        <taxon>Bacteria</taxon>
        <taxon>Bacillati</taxon>
        <taxon>Bacillota</taxon>
        <taxon>Bacilli</taxon>
        <taxon>Lactobacillales</taxon>
        <taxon>Lactobacillaceae</taxon>
        <taxon>Lacticaseibacillus</taxon>
    </lineage>
</organism>
<dbReference type="Pfam" id="PF03734">
    <property type="entry name" value="YkuD"/>
    <property type="match status" value="1"/>
</dbReference>
<dbReference type="InterPro" id="IPR038063">
    <property type="entry name" value="Transpep_catalytic_dom"/>
</dbReference>
<dbReference type="STRING" id="1423727.FC34_GL001721"/>
<protein>
    <recommendedName>
        <fullName evidence="7">L,D-TPase catalytic domain-containing protein</fullName>
    </recommendedName>
</protein>
<dbReference type="CDD" id="cd16913">
    <property type="entry name" value="YkuD_like"/>
    <property type="match status" value="1"/>
</dbReference>
<dbReference type="PATRIC" id="fig|1423727.3.peg.1744"/>
<dbReference type="InterPro" id="IPR038054">
    <property type="entry name" value="LD_TPept-like_central_sf"/>
</dbReference>
<dbReference type="InterPro" id="IPR005490">
    <property type="entry name" value="LD_TPept_cat_dom"/>
</dbReference>
<evidence type="ECO:0000313" key="9">
    <source>
        <dbReference type="Proteomes" id="UP000051672"/>
    </source>
</evidence>
<dbReference type="GO" id="GO:0008360">
    <property type="term" value="P:regulation of cell shape"/>
    <property type="evidence" value="ECO:0007669"/>
    <property type="project" value="UniProtKB-UniRule"/>
</dbReference>
<proteinExistence type="predicted"/>
<evidence type="ECO:0000256" key="4">
    <source>
        <dbReference type="ARBA" id="ARBA00022984"/>
    </source>
</evidence>
<keyword evidence="3 6" id="KW-0133">Cell shape</keyword>
<comment type="caution">
    <text evidence="8">The sequence shown here is derived from an EMBL/GenBank/DDBJ whole genome shotgun (WGS) entry which is preliminary data.</text>
</comment>
<evidence type="ECO:0000256" key="1">
    <source>
        <dbReference type="ARBA" id="ARBA00004752"/>
    </source>
</evidence>
<dbReference type="PROSITE" id="PS52029">
    <property type="entry name" value="LD_TPASE"/>
    <property type="match status" value="1"/>
</dbReference>
<accession>A0A0R2B400</accession>
<dbReference type="GO" id="GO:0018104">
    <property type="term" value="P:peptidoglycan-protein cross-linking"/>
    <property type="evidence" value="ECO:0007669"/>
    <property type="project" value="TreeGrafter"/>
</dbReference>
<dbReference type="GO" id="GO:0005576">
    <property type="term" value="C:extracellular region"/>
    <property type="evidence" value="ECO:0007669"/>
    <property type="project" value="TreeGrafter"/>
</dbReference>
<feature type="active site" description="Nucleophile" evidence="6">
    <location>
        <position position="423"/>
    </location>
</feature>
<dbReference type="SUPFAM" id="SSF143985">
    <property type="entry name" value="L,D-transpeptidase pre-catalytic domain-like"/>
    <property type="match status" value="1"/>
</dbReference>
<dbReference type="Proteomes" id="UP000051672">
    <property type="component" value="Unassembled WGS sequence"/>
</dbReference>
<gene>
    <name evidence="8" type="ORF">FC34_GL001721</name>
</gene>
<keyword evidence="5 6" id="KW-0961">Cell wall biogenesis/degradation</keyword>
<sequence>MGAAVLALAGIYSAVSWHYQDRFLPHTEMLGVNIAGKSPEQANKDLIAHFQNQQVKFVEGKQTLLTASGKELGITPNFQKALTALKAKQNPWRWTESVFADTTAKTDSTPIVNQNQLAAYVKTATTRLNQNRQASKNAQIVLSDGAYTVQKEVNGNQFDATKLTKATLTALNSAATSVDLQTTYQRPTVKSTNAAFKDQIQTLNALTSIKARIEITDSVITIPTSLIQTWVNYQNNQIVWNKAAISTYVQKLSKTYGTYGKSLKFQSTKQGKVTVPAGTYGWSIDTNAEVAQLIKDLSAGKNFSHEVAYQGSGYNKDGSVLGNLYIEVDKKNQHEWVYKDGKLLMDTAVVTGKPGQDTPSGLFYVWDKQRNAVLRGDNGDGTKYASPVSYWMPIDYTGVGLHDSPWQPKYGGDWYQGHGSHGCVNTPPSYMAKLFEAIPTGTPVIVI</sequence>
<evidence type="ECO:0000256" key="2">
    <source>
        <dbReference type="ARBA" id="ARBA00022679"/>
    </source>
</evidence>
<evidence type="ECO:0000256" key="5">
    <source>
        <dbReference type="ARBA" id="ARBA00023316"/>
    </source>
</evidence>
<keyword evidence="2" id="KW-0808">Transferase</keyword>
<dbReference type="Gene3D" id="2.40.440.10">
    <property type="entry name" value="L,D-transpeptidase catalytic domain-like"/>
    <property type="match status" value="1"/>
</dbReference>
<dbReference type="PANTHER" id="PTHR30582:SF33">
    <property type="entry name" value="EXPORTED PROTEIN"/>
    <property type="match status" value="1"/>
</dbReference>
<dbReference type="EMBL" id="AYZQ01000005">
    <property type="protein sequence ID" value="KRM71243.1"/>
    <property type="molecule type" value="Genomic_DNA"/>
</dbReference>
<dbReference type="Pfam" id="PF12229">
    <property type="entry name" value="PG_binding_4"/>
    <property type="match status" value="1"/>
</dbReference>
<dbReference type="PANTHER" id="PTHR30582">
    <property type="entry name" value="L,D-TRANSPEPTIDASE"/>
    <property type="match status" value="1"/>
</dbReference>
<dbReference type="UniPathway" id="UPA00219"/>
<dbReference type="SUPFAM" id="SSF141523">
    <property type="entry name" value="L,D-transpeptidase catalytic domain-like"/>
    <property type="match status" value="1"/>
</dbReference>
<name>A0A0R2B400_9LACO</name>
<reference evidence="8 9" key="1">
    <citation type="journal article" date="2015" name="Genome Announc.">
        <title>Expanding the biotechnology potential of lactobacilli through comparative genomics of 213 strains and associated genera.</title>
        <authorList>
            <person name="Sun Z."/>
            <person name="Harris H.M."/>
            <person name="McCann A."/>
            <person name="Guo C."/>
            <person name="Argimon S."/>
            <person name="Zhang W."/>
            <person name="Yang X."/>
            <person name="Jeffery I.B."/>
            <person name="Cooney J.C."/>
            <person name="Kagawa T.F."/>
            <person name="Liu W."/>
            <person name="Song Y."/>
            <person name="Salvetti E."/>
            <person name="Wrobel A."/>
            <person name="Rasinkangas P."/>
            <person name="Parkhill J."/>
            <person name="Rea M.C."/>
            <person name="O'Sullivan O."/>
            <person name="Ritari J."/>
            <person name="Douillard F.P."/>
            <person name="Paul Ross R."/>
            <person name="Yang R."/>
            <person name="Briner A.E."/>
            <person name="Felis G.E."/>
            <person name="de Vos W.M."/>
            <person name="Barrangou R."/>
            <person name="Klaenhammer T.R."/>
            <person name="Caufield P.W."/>
            <person name="Cui Y."/>
            <person name="Zhang H."/>
            <person name="O'Toole P.W."/>
        </authorList>
    </citation>
    <scope>NUCLEOTIDE SEQUENCE [LARGE SCALE GENOMIC DNA]</scope>
    <source>
        <strain evidence="8 9">DSM 23927</strain>
    </source>
</reference>
<keyword evidence="9" id="KW-1185">Reference proteome</keyword>
<dbReference type="GO" id="GO:0016740">
    <property type="term" value="F:transferase activity"/>
    <property type="evidence" value="ECO:0007669"/>
    <property type="project" value="UniProtKB-KW"/>
</dbReference>
<feature type="domain" description="L,D-TPase catalytic" evidence="7">
    <location>
        <begin position="324"/>
        <end position="447"/>
    </location>
</feature>